<protein>
    <submittedName>
        <fullName evidence="1">Uncharacterized protein</fullName>
    </submittedName>
</protein>
<proteinExistence type="predicted"/>
<evidence type="ECO:0000313" key="3">
    <source>
        <dbReference type="Proteomes" id="UP001152797"/>
    </source>
</evidence>
<reference evidence="2 3" key="2">
    <citation type="submission" date="2024-05" db="EMBL/GenBank/DDBJ databases">
        <authorList>
            <person name="Chen Y."/>
            <person name="Shah S."/>
            <person name="Dougan E. K."/>
            <person name="Thang M."/>
            <person name="Chan C."/>
        </authorList>
    </citation>
    <scope>NUCLEOTIDE SEQUENCE [LARGE SCALE GENOMIC DNA]</scope>
</reference>
<keyword evidence="3" id="KW-1185">Reference proteome</keyword>
<organism evidence="1">
    <name type="scientific">Cladocopium goreaui</name>
    <dbReference type="NCBI Taxonomy" id="2562237"/>
    <lineage>
        <taxon>Eukaryota</taxon>
        <taxon>Sar</taxon>
        <taxon>Alveolata</taxon>
        <taxon>Dinophyceae</taxon>
        <taxon>Suessiales</taxon>
        <taxon>Symbiodiniaceae</taxon>
        <taxon>Cladocopium</taxon>
    </lineage>
</organism>
<name>A0A9P1BYL5_9DINO</name>
<sequence>MRGGERWLYLTTDKNWGVGGQREFGENFNCKNSYVFHPRTMGAPSPDLLPKGWMLFDGQVPFGSNGWVEWVL</sequence>
<dbReference type="EMBL" id="CAMXCT030000580">
    <property type="protein sequence ID" value="CAL4768035.1"/>
    <property type="molecule type" value="Genomic_DNA"/>
</dbReference>
<dbReference type="EMBL" id="CAMXCT010000580">
    <property type="protein sequence ID" value="CAI3980723.1"/>
    <property type="molecule type" value="Genomic_DNA"/>
</dbReference>
<gene>
    <name evidence="1" type="ORF">C1SCF055_LOCUS8582</name>
</gene>
<dbReference type="Proteomes" id="UP001152797">
    <property type="component" value="Unassembled WGS sequence"/>
</dbReference>
<dbReference type="EMBL" id="CAMXCT020000580">
    <property type="protein sequence ID" value="CAL1134098.1"/>
    <property type="molecule type" value="Genomic_DNA"/>
</dbReference>
<comment type="caution">
    <text evidence="1">The sequence shown here is derived from an EMBL/GenBank/DDBJ whole genome shotgun (WGS) entry which is preliminary data.</text>
</comment>
<accession>A0A9P1BYL5</accession>
<evidence type="ECO:0000313" key="2">
    <source>
        <dbReference type="EMBL" id="CAL4768035.1"/>
    </source>
</evidence>
<reference evidence="1" key="1">
    <citation type="submission" date="2022-10" db="EMBL/GenBank/DDBJ databases">
        <authorList>
            <person name="Chen Y."/>
            <person name="Dougan E. K."/>
            <person name="Chan C."/>
            <person name="Rhodes N."/>
            <person name="Thang M."/>
        </authorList>
    </citation>
    <scope>NUCLEOTIDE SEQUENCE</scope>
</reference>
<evidence type="ECO:0000313" key="1">
    <source>
        <dbReference type="EMBL" id="CAI3980723.1"/>
    </source>
</evidence>
<dbReference type="AlphaFoldDB" id="A0A9P1BYL5"/>